<dbReference type="GO" id="GO:0047617">
    <property type="term" value="F:fatty acyl-CoA hydrolase activity"/>
    <property type="evidence" value="ECO:0007669"/>
    <property type="project" value="TreeGrafter"/>
</dbReference>
<dbReference type="PANTHER" id="PTHR31793">
    <property type="entry name" value="4-HYDROXYBENZOYL-COA THIOESTERASE FAMILY MEMBER"/>
    <property type="match status" value="1"/>
</dbReference>
<dbReference type="Pfam" id="PF13279">
    <property type="entry name" value="4HBT_2"/>
    <property type="match status" value="1"/>
</dbReference>
<keyword evidence="3" id="KW-1133">Transmembrane helix</keyword>
<evidence type="ECO:0000313" key="5">
    <source>
        <dbReference type="Proteomes" id="UP000317365"/>
    </source>
</evidence>
<dbReference type="PANTHER" id="PTHR31793:SF27">
    <property type="entry name" value="NOVEL THIOESTERASE SUPERFAMILY DOMAIN AND SAPOSIN A-TYPE DOMAIN CONTAINING PROTEIN (0610012H03RIK)"/>
    <property type="match status" value="1"/>
</dbReference>
<evidence type="ECO:0000256" key="3">
    <source>
        <dbReference type="SAM" id="Phobius"/>
    </source>
</evidence>
<dbReference type="Proteomes" id="UP000317365">
    <property type="component" value="Chromosome"/>
</dbReference>
<dbReference type="SUPFAM" id="SSF54637">
    <property type="entry name" value="Thioesterase/thiol ester dehydrase-isomerase"/>
    <property type="match status" value="1"/>
</dbReference>
<reference evidence="5" key="2">
    <citation type="journal article" date="2020" name="Int. J. Syst. Evol. Microbiol.">
        <title>Genomic insights into a novel species Rhodoferax aquaticus sp. nov., isolated from freshwater.</title>
        <authorList>
            <person name="Li T."/>
            <person name="Zhuo Y."/>
            <person name="Jin C.Z."/>
            <person name="Wu X."/>
            <person name="Ko S.R."/>
            <person name="Jin F.J."/>
            <person name="Ahn C.Y."/>
            <person name="Oh H.M."/>
            <person name="Lee H.G."/>
            <person name="Jin L."/>
        </authorList>
    </citation>
    <scope>NUCLEOTIDE SEQUENCE [LARGE SCALE GENOMIC DNA]</scope>
    <source>
        <strain evidence="5">Gr-4</strain>
    </source>
</reference>
<sequence>MSTPFTFLTRVRYGECDAQLVVFNARYGDYADLAATEYFRAIFGGIQALLARNLDTQVVHYQIDWTSPARFDDVLGVRVQTERVGTTSFTLNMAFFIAGTQALVATAALTYVLVSTPAFTKTSIPDDLRTALQGGAPDVVMNQSGS</sequence>
<organism evidence="4 5">
    <name type="scientific">Rhodoferax aquaticus</name>
    <dbReference type="NCBI Taxonomy" id="2527691"/>
    <lineage>
        <taxon>Bacteria</taxon>
        <taxon>Pseudomonadati</taxon>
        <taxon>Pseudomonadota</taxon>
        <taxon>Betaproteobacteria</taxon>
        <taxon>Burkholderiales</taxon>
        <taxon>Comamonadaceae</taxon>
        <taxon>Rhodoferax</taxon>
    </lineage>
</organism>
<dbReference type="KEGG" id="rhg:EXZ61_03145"/>
<evidence type="ECO:0000256" key="2">
    <source>
        <dbReference type="ARBA" id="ARBA00022801"/>
    </source>
</evidence>
<dbReference type="RefSeq" id="WP_142808941.1">
    <property type="nucleotide sequence ID" value="NZ_CP036282.1"/>
</dbReference>
<evidence type="ECO:0000313" key="4">
    <source>
        <dbReference type="EMBL" id="QDL53248.1"/>
    </source>
</evidence>
<comment type="similarity">
    <text evidence="1">Belongs to the 4-hydroxybenzoyl-CoA thioesterase family.</text>
</comment>
<gene>
    <name evidence="4" type="ORF">EXZ61_03145</name>
</gene>
<evidence type="ECO:0000256" key="1">
    <source>
        <dbReference type="ARBA" id="ARBA00005953"/>
    </source>
</evidence>
<dbReference type="InterPro" id="IPR050563">
    <property type="entry name" value="4-hydroxybenzoyl-CoA_TE"/>
</dbReference>
<dbReference type="Gene3D" id="3.10.129.10">
    <property type="entry name" value="Hotdog Thioesterase"/>
    <property type="match status" value="1"/>
</dbReference>
<dbReference type="EMBL" id="CP036282">
    <property type="protein sequence ID" value="QDL53248.1"/>
    <property type="molecule type" value="Genomic_DNA"/>
</dbReference>
<proteinExistence type="inferred from homology"/>
<feature type="transmembrane region" description="Helical" evidence="3">
    <location>
        <begin position="93"/>
        <end position="114"/>
    </location>
</feature>
<dbReference type="AlphaFoldDB" id="A0A515EKR2"/>
<accession>A0A515EKR2</accession>
<keyword evidence="3" id="KW-0472">Membrane</keyword>
<name>A0A515EKR2_9BURK</name>
<protein>
    <submittedName>
        <fullName evidence="4">Acyl-CoA thioesterase</fullName>
    </submittedName>
</protein>
<dbReference type="CDD" id="cd00586">
    <property type="entry name" value="4HBT"/>
    <property type="match status" value="1"/>
</dbReference>
<dbReference type="InterPro" id="IPR029069">
    <property type="entry name" value="HotDog_dom_sf"/>
</dbReference>
<keyword evidence="5" id="KW-1185">Reference proteome</keyword>
<reference evidence="5" key="1">
    <citation type="submission" date="2019-02" db="EMBL/GenBank/DDBJ databases">
        <title>Complete genome sequence of Rhodoferax sp. Gr-4.</title>
        <authorList>
            <person name="Jin L."/>
        </authorList>
    </citation>
    <scope>NUCLEOTIDE SEQUENCE [LARGE SCALE GENOMIC DNA]</scope>
    <source>
        <strain evidence="5">Gr-4</strain>
    </source>
</reference>
<keyword evidence="2" id="KW-0378">Hydrolase</keyword>
<keyword evidence="3" id="KW-0812">Transmembrane</keyword>